<feature type="transmembrane region" description="Helical" evidence="6">
    <location>
        <begin position="264"/>
        <end position="284"/>
    </location>
</feature>
<dbReference type="PANTHER" id="PTHR32196">
    <property type="entry name" value="ABC TRANSPORTER PERMEASE PROTEIN YPHD-RELATED-RELATED"/>
    <property type="match status" value="1"/>
</dbReference>
<evidence type="ECO:0000256" key="6">
    <source>
        <dbReference type="SAM" id="Phobius"/>
    </source>
</evidence>
<feature type="transmembrane region" description="Helical" evidence="6">
    <location>
        <begin position="208"/>
        <end position="226"/>
    </location>
</feature>
<evidence type="ECO:0000256" key="4">
    <source>
        <dbReference type="ARBA" id="ARBA00022989"/>
    </source>
</evidence>
<evidence type="ECO:0000313" key="7">
    <source>
        <dbReference type="EMBL" id="SVA23573.1"/>
    </source>
</evidence>
<dbReference type="Pfam" id="PF02653">
    <property type="entry name" value="BPD_transp_2"/>
    <property type="match status" value="1"/>
</dbReference>
<dbReference type="CDD" id="cd06579">
    <property type="entry name" value="TM_PBP1_transp_AraH_like"/>
    <property type="match status" value="1"/>
</dbReference>
<reference evidence="7" key="1">
    <citation type="submission" date="2018-05" db="EMBL/GenBank/DDBJ databases">
        <authorList>
            <person name="Lanie J.A."/>
            <person name="Ng W.-L."/>
            <person name="Kazmierczak K.M."/>
            <person name="Andrzejewski T.M."/>
            <person name="Davidsen T.M."/>
            <person name="Wayne K.J."/>
            <person name="Tettelin H."/>
            <person name="Glass J.I."/>
            <person name="Rusch D."/>
            <person name="Podicherti R."/>
            <person name="Tsui H.-C.T."/>
            <person name="Winkler M.E."/>
        </authorList>
    </citation>
    <scope>NUCLEOTIDE SEQUENCE</scope>
</reference>
<sequence length="291" mass="30149">MTGGIDLSVGTVAALGSVVAAILSQYGLIPGVIGGVLAGTIAGLINGLVITRLNIAPFIATLAMLLVAKGMALLITGIVLGGQPANLPVSYETLFTSFGQGSIFYEYQPEWVDAENLGILGWFLEIIFGIYNPIIVAIIAVIVSDIVLRKTSFGRYVLAVGGSHESANLMGLPVKKTILIVYIISGSLSGLAGVILASQFGAGQPTEGLGWELFAIASVVVGGTLLTGGKGSILGIVPGILILGLIYTILNFENGLGYVSLTVHWQQVVRGAFLLIVVIIQASITKEKIIS</sequence>
<feature type="transmembrane region" description="Helical" evidence="6">
    <location>
        <begin position="179"/>
        <end position="202"/>
    </location>
</feature>
<feature type="transmembrane region" description="Helical" evidence="6">
    <location>
        <begin position="233"/>
        <end position="252"/>
    </location>
</feature>
<keyword evidence="4 6" id="KW-1133">Transmembrane helix</keyword>
<proteinExistence type="predicted"/>
<dbReference type="AlphaFoldDB" id="A0A381UAF9"/>
<keyword evidence="3 6" id="KW-0812">Transmembrane</keyword>
<feature type="transmembrane region" description="Helical" evidence="6">
    <location>
        <begin position="58"/>
        <end position="80"/>
    </location>
</feature>
<accession>A0A381UAF9</accession>
<evidence type="ECO:0000256" key="5">
    <source>
        <dbReference type="ARBA" id="ARBA00023136"/>
    </source>
</evidence>
<evidence type="ECO:0000256" key="1">
    <source>
        <dbReference type="ARBA" id="ARBA00004651"/>
    </source>
</evidence>
<feature type="transmembrane region" description="Helical" evidence="6">
    <location>
        <begin position="119"/>
        <end position="148"/>
    </location>
</feature>
<keyword evidence="5 6" id="KW-0472">Membrane</keyword>
<dbReference type="InterPro" id="IPR001851">
    <property type="entry name" value="ABC_transp_permease"/>
</dbReference>
<comment type="subcellular location">
    <subcellularLocation>
        <location evidence="1">Cell membrane</location>
        <topology evidence="1">Multi-pass membrane protein</topology>
    </subcellularLocation>
</comment>
<feature type="transmembrane region" description="Helical" evidence="6">
    <location>
        <begin position="32"/>
        <end position="51"/>
    </location>
</feature>
<evidence type="ECO:0008006" key="8">
    <source>
        <dbReference type="Google" id="ProtNLM"/>
    </source>
</evidence>
<evidence type="ECO:0000256" key="2">
    <source>
        <dbReference type="ARBA" id="ARBA00022475"/>
    </source>
</evidence>
<gene>
    <name evidence="7" type="ORF">METZ01_LOCUS76427</name>
</gene>
<keyword evidence="2" id="KW-1003">Cell membrane</keyword>
<dbReference type="EMBL" id="UINC01005792">
    <property type="protein sequence ID" value="SVA23573.1"/>
    <property type="molecule type" value="Genomic_DNA"/>
</dbReference>
<dbReference type="GO" id="GO:0022857">
    <property type="term" value="F:transmembrane transporter activity"/>
    <property type="evidence" value="ECO:0007669"/>
    <property type="project" value="InterPro"/>
</dbReference>
<name>A0A381UAF9_9ZZZZ</name>
<organism evidence="7">
    <name type="scientific">marine metagenome</name>
    <dbReference type="NCBI Taxonomy" id="408172"/>
    <lineage>
        <taxon>unclassified sequences</taxon>
        <taxon>metagenomes</taxon>
        <taxon>ecological metagenomes</taxon>
    </lineage>
</organism>
<dbReference type="GO" id="GO:0005886">
    <property type="term" value="C:plasma membrane"/>
    <property type="evidence" value="ECO:0007669"/>
    <property type="project" value="UniProtKB-SubCell"/>
</dbReference>
<feature type="transmembrane region" description="Helical" evidence="6">
    <location>
        <begin position="7"/>
        <end position="26"/>
    </location>
</feature>
<protein>
    <recommendedName>
        <fullName evidence="8">ABC transporter permease</fullName>
    </recommendedName>
</protein>
<evidence type="ECO:0000256" key="3">
    <source>
        <dbReference type="ARBA" id="ARBA00022692"/>
    </source>
</evidence>